<sequence>MTEMAAYQKIVEANRCRRLMSSRHLVRDLLLSCENGQERMRVLLQQVELAKKRPNVEWLRVVARDCDELGAATPRWISDNIHPIHRRVNNPSNMPATQPSKDIRFLETTIPIVAASNVADFGKGEEFMEMSHDEVEALLQSDDDDQGPEKRKSESDPGKEFFLEVSPTLRRSPRKRSPTKFHDSRVSPLKKPRESHRDERYSKYAARKQPSRDSSRTSSRVGYSGYSEKTRSYHYKRWVSPVDSSKAKRIRPMDKESSRLCCVEGCQQKLTRAHAMAEHVAGIFDEGQQLTPKVTTRRLTALTLCAKWLNHTPDLKALMRFVDLSEDIGKGEVQVGLNFKKSIEDIHTAMDFTGTNPFSLSPMSAPGLLMHWRVQVVICGLLGERRAKELRDAFPGAEPLEWPEAWDSHFHMDRTLARAGLTELSLAAAANLTPGDKSYQVKVIGGVAVFCDPPSYPSLEEVTRLKSQGVISAVGIHPRRAASLSEADWKAFEKMISLPEITVFGEVGIDHTEDPTHWAQQHVVLDKALGFLRPDQVLVLHNRRAQDKEGDDMLQLLYHLKGVIPREQKIHVHCFTGSIMAVELWIKEFPNVHFGLTKVARSEAERQAVCRIPDDKLLLETDSPYFSFRGQYSCPCHLGGVAAGVSRIRGMDWTDVLTLANTNARRLYNA</sequence>
<accession>A0A9D4GIS4</accession>
<gene>
    <name evidence="4" type="ORF">DPMN_119198</name>
</gene>
<dbReference type="InterPro" id="IPR001130">
    <property type="entry name" value="TatD-like"/>
</dbReference>
<dbReference type="Pfam" id="PF01026">
    <property type="entry name" value="TatD_DNase"/>
    <property type="match status" value="1"/>
</dbReference>
<keyword evidence="2" id="KW-0378">Hydrolase</keyword>
<evidence type="ECO:0000256" key="2">
    <source>
        <dbReference type="ARBA" id="ARBA00022801"/>
    </source>
</evidence>
<evidence type="ECO:0000256" key="3">
    <source>
        <dbReference type="SAM" id="MobiDB-lite"/>
    </source>
</evidence>
<proteinExistence type="inferred from homology"/>
<reference evidence="4" key="1">
    <citation type="journal article" date="2019" name="bioRxiv">
        <title>The Genome of the Zebra Mussel, Dreissena polymorpha: A Resource for Invasive Species Research.</title>
        <authorList>
            <person name="McCartney M.A."/>
            <person name="Auch B."/>
            <person name="Kono T."/>
            <person name="Mallez S."/>
            <person name="Zhang Y."/>
            <person name="Obille A."/>
            <person name="Becker A."/>
            <person name="Abrahante J.E."/>
            <person name="Garbe J."/>
            <person name="Badalamenti J.P."/>
            <person name="Herman A."/>
            <person name="Mangelson H."/>
            <person name="Liachko I."/>
            <person name="Sullivan S."/>
            <person name="Sone E.D."/>
            <person name="Koren S."/>
            <person name="Silverstein K.A.T."/>
            <person name="Beckman K.B."/>
            <person name="Gohl D.M."/>
        </authorList>
    </citation>
    <scope>NUCLEOTIDE SEQUENCE</scope>
    <source>
        <strain evidence="4">Duluth1</strain>
        <tissue evidence="4">Whole animal</tissue>
    </source>
</reference>
<dbReference type="PANTHER" id="PTHR46363">
    <property type="entry name" value="DEOXYRIBONUCLEASE TATDN2-RELATED"/>
    <property type="match status" value="1"/>
</dbReference>
<reference evidence="4" key="2">
    <citation type="submission" date="2020-11" db="EMBL/GenBank/DDBJ databases">
        <authorList>
            <person name="McCartney M.A."/>
            <person name="Auch B."/>
            <person name="Kono T."/>
            <person name="Mallez S."/>
            <person name="Becker A."/>
            <person name="Gohl D.M."/>
            <person name="Silverstein K.A.T."/>
            <person name="Koren S."/>
            <person name="Bechman K.B."/>
            <person name="Herman A."/>
            <person name="Abrahante J.E."/>
            <person name="Garbe J."/>
        </authorList>
    </citation>
    <scope>NUCLEOTIDE SEQUENCE</scope>
    <source>
        <strain evidence="4">Duluth1</strain>
        <tissue evidence="4">Whole animal</tissue>
    </source>
</reference>
<dbReference type="PANTHER" id="PTHR46363:SF1">
    <property type="entry name" value="DEOXYRIBONUCLEASE TATDN2-RELATED"/>
    <property type="match status" value="1"/>
</dbReference>
<keyword evidence="5" id="KW-1185">Reference proteome</keyword>
<dbReference type="AlphaFoldDB" id="A0A9D4GIS4"/>
<dbReference type="Gene3D" id="3.20.20.140">
    <property type="entry name" value="Metal-dependent hydrolases"/>
    <property type="match status" value="1"/>
</dbReference>
<organism evidence="4 5">
    <name type="scientific">Dreissena polymorpha</name>
    <name type="common">Zebra mussel</name>
    <name type="synonym">Mytilus polymorpha</name>
    <dbReference type="NCBI Taxonomy" id="45954"/>
    <lineage>
        <taxon>Eukaryota</taxon>
        <taxon>Metazoa</taxon>
        <taxon>Spiralia</taxon>
        <taxon>Lophotrochozoa</taxon>
        <taxon>Mollusca</taxon>
        <taxon>Bivalvia</taxon>
        <taxon>Autobranchia</taxon>
        <taxon>Heteroconchia</taxon>
        <taxon>Euheterodonta</taxon>
        <taxon>Imparidentia</taxon>
        <taxon>Neoheterodontei</taxon>
        <taxon>Myida</taxon>
        <taxon>Dreissenoidea</taxon>
        <taxon>Dreissenidae</taxon>
        <taxon>Dreissena</taxon>
    </lineage>
</organism>
<evidence type="ECO:0000313" key="4">
    <source>
        <dbReference type="EMBL" id="KAH3817643.1"/>
    </source>
</evidence>
<name>A0A9D4GIS4_DREPO</name>
<feature type="region of interest" description="Disordered" evidence="3">
    <location>
        <begin position="140"/>
        <end position="225"/>
    </location>
</feature>
<comment type="caution">
    <text evidence="4">The sequence shown here is derived from an EMBL/GenBank/DDBJ whole genome shotgun (WGS) entry which is preliminary data.</text>
</comment>
<evidence type="ECO:0000256" key="1">
    <source>
        <dbReference type="ARBA" id="ARBA00009275"/>
    </source>
</evidence>
<dbReference type="SUPFAM" id="SSF51556">
    <property type="entry name" value="Metallo-dependent hydrolases"/>
    <property type="match status" value="1"/>
</dbReference>
<comment type="similarity">
    <text evidence="1">Belongs to the metallo-dependent hydrolases superfamily. TatD-type hydrolase family.</text>
</comment>
<dbReference type="Proteomes" id="UP000828390">
    <property type="component" value="Unassembled WGS sequence"/>
</dbReference>
<protein>
    <submittedName>
        <fullName evidence="4">Uncharacterized protein</fullName>
    </submittedName>
</protein>
<feature type="compositionally biased region" description="Basic and acidic residues" evidence="3">
    <location>
        <begin position="180"/>
        <end position="202"/>
    </location>
</feature>
<dbReference type="InterPro" id="IPR018228">
    <property type="entry name" value="DNase_TatD-rel_CS"/>
</dbReference>
<evidence type="ECO:0000313" key="5">
    <source>
        <dbReference type="Proteomes" id="UP000828390"/>
    </source>
</evidence>
<dbReference type="GO" id="GO:0016788">
    <property type="term" value="F:hydrolase activity, acting on ester bonds"/>
    <property type="evidence" value="ECO:0007669"/>
    <property type="project" value="InterPro"/>
</dbReference>
<feature type="compositionally biased region" description="Basic and acidic residues" evidence="3">
    <location>
        <begin position="147"/>
        <end position="162"/>
    </location>
</feature>
<dbReference type="PROSITE" id="PS01091">
    <property type="entry name" value="TATD_3"/>
    <property type="match status" value="1"/>
</dbReference>
<dbReference type="EMBL" id="JAIWYP010000005">
    <property type="protein sequence ID" value="KAH3817643.1"/>
    <property type="molecule type" value="Genomic_DNA"/>
</dbReference>
<dbReference type="InterPro" id="IPR032466">
    <property type="entry name" value="Metal_Hydrolase"/>
</dbReference>